<dbReference type="Proteomes" id="UP000308652">
    <property type="component" value="Unassembled WGS sequence"/>
</dbReference>
<dbReference type="PANTHER" id="PTHR43569:SF2">
    <property type="entry name" value="AMIDOHYDROLASE-RELATED DOMAIN-CONTAINING PROTEIN"/>
    <property type="match status" value="1"/>
</dbReference>
<evidence type="ECO:0008006" key="4">
    <source>
        <dbReference type="Google" id="ProtNLM"/>
    </source>
</evidence>
<protein>
    <recommendedName>
        <fullName evidence="4">Amidohydrolase-related domain-containing protein</fullName>
    </recommendedName>
</protein>
<dbReference type="PANTHER" id="PTHR43569">
    <property type="entry name" value="AMIDOHYDROLASE"/>
    <property type="match status" value="1"/>
</dbReference>
<evidence type="ECO:0000256" key="1">
    <source>
        <dbReference type="SAM" id="MobiDB-lite"/>
    </source>
</evidence>
<organism evidence="2 3">
    <name type="scientific">Crucibulum laeve</name>
    <dbReference type="NCBI Taxonomy" id="68775"/>
    <lineage>
        <taxon>Eukaryota</taxon>
        <taxon>Fungi</taxon>
        <taxon>Dikarya</taxon>
        <taxon>Basidiomycota</taxon>
        <taxon>Agaricomycotina</taxon>
        <taxon>Agaricomycetes</taxon>
        <taxon>Agaricomycetidae</taxon>
        <taxon>Agaricales</taxon>
        <taxon>Agaricineae</taxon>
        <taxon>Nidulariaceae</taxon>
        <taxon>Crucibulum</taxon>
    </lineage>
</organism>
<dbReference type="STRING" id="68775.A0A5C3MHZ9"/>
<name>A0A5C3MHZ9_9AGAR</name>
<dbReference type="EMBL" id="ML213590">
    <property type="protein sequence ID" value="TFK44800.1"/>
    <property type="molecule type" value="Genomic_DNA"/>
</dbReference>
<keyword evidence="3" id="KW-1185">Reference proteome</keyword>
<proteinExistence type="predicted"/>
<evidence type="ECO:0000313" key="2">
    <source>
        <dbReference type="EMBL" id="TFK44800.1"/>
    </source>
</evidence>
<dbReference type="Gene3D" id="3.20.20.140">
    <property type="entry name" value="Metal-dependent hydrolases"/>
    <property type="match status" value="1"/>
</dbReference>
<dbReference type="OrthoDB" id="2135488at2759"/>
<dbReference type="InterPro" id="IPR052350">
    <property type="entry name" value="Metallo-dep_Lactonases"/>
</dbReference>
<sequence length="345" mass="37005">MSIPQPPRRKGPKNLPTLPLSAFSPPNSGTSESFPLPPSPSLVHPASVVDANVIPVKGDLSLAAWKSQAGDLLAGRMSNGGVVLSLLSADGISNVIKEVESSADRNQIVSLVLPFDIDNPDTSLEAVLSNSSVPISLSTVFTKSTPEAVAGLRWALERNRPVDIDIQATLSDSVLEGFEDMLTKATADLENTPPIILSNILPPPHDLDLPIVKLMNHPTYLAFQAQTAALSLFANVYIKYLPPVWNATTPHTPLPGTASSAPAESDLKQQREWKRRIKMYLGPVMEAFGYERIVFGSSPSPLSKASSNVGDWYELARESLAELGVEQEFVNAVFGGNAKTVYGSK</sequence>
<gene>
    <name evidence="2" type="ORF">BDQ12DRAFT_717949</name>
</gene>
<dbReference type="AlphaFoldDB" id="A0A5C3MHZ9"/>
<accession>A0A5C3MHZ9</accession>
<feature type="region of interest" description="Disordered" evidence="1">
    <location>
        <begin position="1"/>
        <end position="39"/>
    </location>
</feature>
<reference evidence="2 3" key="1">
    <citation type="journal article" date="2019" name="Nat. Ecol. Evol.">
        <title>Megaphylogeny resolves global patterns of mushroom evolution.</title>
        <authorList>
            <person name="Varga T."/>
            <person name="Krizsan K."/>
            <person name="Foldi C."/>
            <person name="Dima B."/>
            <person name="Sanchez-Garcia M."/>
            <person name="Sanchez-Ramirez S."/>
            <person name="Szollosi G.J."/>
            <person name="Szarkandi J.G."/>
            <person name="Papp V."/>
            <person name="Albert L."/>
            <person name="Andreopoulos W."/>
            <person name="Angelini C."/>
            <person name="Antonin V."/>
            <person name="Barry K.W."/>
            <person name="Bougher N.L."/>
            <person name="Buchanan P."/>
            <person name="Buyck B."/>
            <person name="Bense V."/>
            <person name="Catcheside P."/>
            <person name="Chovatia M."/>
            <person name="Cooper J."/>
            <person name="Damon W."/>
            <person name="Desjardin D."/>
            <person name="Finy P."/>
            <person name="Geml J."/>
            <person name="Haridas S."/>
            <person name="Hughes K."/>
            <person name="Justo A."/>
            <person name="Karasinski D."/>
            <person name="Kautmanova I."/>
            <person name="Kiss B."/>
            <person name="Kocsube S."/>
            <person name="Kotiranta H."/>
            <person name="LaButti K.M."/>
            <person name="Lechner B.E."/>
            <person name="Liimatainen K."/>
            <person name="Lipzen A."/>
            <person name="Lukacs Z."/>
            <person name="Mihaltcheva S."/>
            <person name="Morgado L.N."/>
            <person name="Niskanen T."/>
            <person name="Noordeloos M.E."/>
            <person name="Ohm R.A."/>
            <person name="Ortiz-Santana B."/>
            <person name="Ovrebo C."/>
            <person name="Racz N."/>
            <person name="Riley R."/>
            <person name="Savchenko A."/>
            <person name="Shiryaev A."/>
            <person name="Soop K."/>
            <person name="Spirin V."/>
            <person name="Szebenyi C."/>
            <person name="Tomsovsky M."/>
            <person name="Tulloss R.E."/>
            <person name="Uehling J."/>
            <person name="Grigoriev I.V."/>
            <person name="Vagvolgyi C."/>
            <person name="Papp T."/>
            <person name="Martin F.M."/>
            <person name="Miettinen O."/>
            <person name="Hibbett D.S."/>
            <person name="Nagy L.G."/>
        </authorList>
    </citation>
    <scope>NUCLEOTIDE SEQUENCE [LARGE SCALE GENOMIC DNA]</scope>
    <source>
        <strain evidence="2 3">CBS 166.37</strain>
    </source>
</reference>
<evidence type="ECO:0000313" key="3">
    <source>
        <dbReference type="Proteomes" id="UP000308652"/>
    </source>
</evidence>
<dbReference type="InterPro" id="IPR032466">
    <property type="entry name" value="Metal_Hydrolase"/>
</dbReference>
<dbReference type="SUPFAM" id="SSF51556">
    <property type="entry name" value="Metallo-dependent hydrolases"/>
    <property type="match status" value="1"/>
</dbReference>